<organism evidence="2 3">
    <name type="scientific">Leishmania mexicana (strain MHOM/GT/2001/U1103)</name>
    <dbReference type="NCBI Taxonomy" id="929439"/>
    <lineage>
        <taxon>Eukaryota</taxon>
        <taxon>Discoba</taxon>
        <taxon>Euglenozoa</taxon>
        <taxon>Kinetoplastea</taxon>
        <taxon>Metakinetoplastina</taxon>
        <taxon>Trypanosomatida</taxon>
        <taxon>Trypanosomatidae</taxon>
        <taxon>Leishmaniinae</taxon>
        <taxon>Leishmania</taxon>
    </lineage>
</organism>
<evidence type="ECO:0000313" key="2">
    <source>
        <dbReference type="EMBL" id="CBZ23874.1"/>
    </source>
</evidence>
<reference evidence="2 3" key="1">
    <citation type="journal article" date="2011" name="Genome Res.">
        <title>Chromosome and gene copy number variation allow major structural change between species and strains of Leishmania.</title>
        <authorList>
            <person name="Rogers M.B."/>
            <person name="Hilley J.D."/>
            <person name="Dickens N.J."/>
            <person name="Wilkes J."/>
            <person name="Bates P.A."/>
            <person name="Depledge D.P."/>
            <person name="Harris D."/>
            <person name="Her Y."/>
            <person name="Herzyk P."/>
            <person name="Imamura H."/>
            <person name="Otto T.D."/>
            <person name="Sanders M."/>
            <person name="Seeger K."/>
            <person name="Dujardin J.C."/>
            <person name="Berriman M."/>
            <person name="Smith D.F."/>
            <person name="Hertz-Fowler C."/>
            <person name="Mottram J.C."/>
        </authorList>
    </citation>
    <scope>NUCLEOTIDE SEQUENCE [LARGE SCALE GENOMIC DNA]</scope>
    <source>
        <strain evidence="2 3">MHOM/GT/2001/U1103</strain>
    </source>
</reference>
<name>E9ALR9_LEIMU</name>
<dbReference type="OMA" id="ASWRCTD"/>
<gene>
    <name evidence="2" type="ORF">LMXM_08_29_1550</name>
</gene>
<dbReference type="RefSeq" id="XP_003872403.1">
    <property type="nucleotide sequence ID" value="XM_003872354.1"/>
</dbReference>
<dbReference type="Proteomes" id="UP000007259">
    <property type="component" value="Chromosome 8"/>
</dbReference>
<evidence type="ECO:0000256" key="1">
    <source>
        <dbReference type="SAM" id="MobiDB-lite"/>
    </source>
</evidence>
<dbReference type="EMBL" id="FR799561">
    <property type="protein sequence ID" value="CBZ23874.1"/>
    <property type="molecule type" value="Genomic_DNA"/>
</dbReference>
<dbReference type="KEGG" id="lmi:LMXM_08_29_1550"/>
<dbReference type="AlphaFoldDB" id="E9ALR9"/>
<dbReference type="VEuPathDB" id="TriTrypDB:LmxM.08_29.1550"/>
<keyword evidence="3" id="KW-1185">Reference proteome</keyword>
<feature type="region of interest" description="Disordered" evidence="1">
    <location>
        <begin position="497"/>
        <end position="549"/>
    </location>
</feature>
<dbReference type="PhylomeDB" id="E9ALR9"/>
<dbReference type="OrthoDB" id="266845at2759"/>
<accession>E9ALR9</accession>
<sequence length="667" mass="72295">MEVLAFWQRACGDVNRTRALSNCGVADVPLHSVESTGAYSLSQEQLFCCSEDRMETARRALHSLNDLLYTPVDTSAAAGAPCVGYPCWVRPEQYTTVVALARVCEAAVPVQLPPMLRLSSCPATVCQQSCMSSDEKETTTVRRGPLLWTLPIAFAGASTRHASAALSGAAACASGATGSKGAAAGAQDIGEATIDLVPSPVLLADVHRRLGYLRRFRQLQVVYRELIPAFRTASTVTELRQVFFTHDAAACQLLGRMCQASRDGAYHEALAADPSGYGLRPPPNKAELNEVLSCFLGNPLVLDTLLPFVGITARYPQEEALLQSFVAALKDMTAVETASWGPVAAMVSWRCTDGLYVVHHASRVHVLRRLLNEAQFYGLPLFLRSIRAMAGSHAGSGFTSTAREGGWQRAALLQRAQSLYADQFFLTPDGLDPDLFFQPDPMQAQLVQEELVALQRTHCAFCLVVGEADEVLTLVQLHMRHVGGVWQHWVQKEEEESLSGVKAEPLDDRDPTDVDGAATALSSEDADNSGIASANGPGPAVPRPRVPTDPLRRYAIRTVDAARRHQRPEASSAGPTAATPLPFSHVQWIEHGSANHWSPNAHYYGLAYMVVLETEEEWATEDGGRLATEGLLPESAIVMNAETNTAALREARAPAYCVNAILELWRT</sequence>
<protein>
    <submittedName>
        <fullName evidence="2">Uncharacterized protein</fullName>
    </submittedName>
</protein>
<dbReference type="GeneID" id="13447299"/>
<evidence type="ECO:0000313" key="3">
    <source>
        <dbReference type="Proteomes" id="UP000007259"/>
    </source>
</evidence>
<proteinExistence type="predicted"/>